<dbReference type="Pfam" id="PF13499">
    <property type="entry name" value="EF-hand_7"/>
    <property type="match status" value="2"/>
</dbReference>
<feature type="domain" description="EF-hand" evidence="5">
    <location>
        <begin position="82"/>
        <end position="117"/>
    </location>
</feature>
<dbReference type="GO" id="GO:0005509">
    <property type="term" value="F:calcium ion binding"/>
    <property type="evidence" value="ECO:0007669"/>
    <property type="project" value="InterPro"/>
</dbReference>
<keyword evidence="3" id="KW-0106">Calcium</keyword>
<keyword evidence="7" id="KW-1185">Reference proteome</keyword>
<dbReference type="PANTHER" id="PTHR34524:SF6">
    <property type="entry name" value="CALCYPHOSINE LIKE"/>
    <property type="match status" value="1"/>
</dbReference>
<evidence type="ECO:0000313" key="6">
    <source>
        <dbReference type="EMBL" id="EGB09315.1"/>
    </source>
</evidence>
<evidence type="ECO:0000256" key="1">
    <source>
        <dbReference type="ARBA" id="ARBA00022723"/>
    </source>
</evidence>
<feature type="domain" description="EF-hand" evidence="5">
    <location>
        <begin position="159"/>
        <end position="194"/>
    </location>
</feature>
<dbReference type="SMART" id="SM00054">
    <property type="entry name" value="EFh"/>
    <property type="match status" value="3"/>
</dbReference>
<feature type="compositionally biased region" description="Basic and acidic residues" evidence="4">
    <location>
        <begin position="222"/>
        <end position="232"/>
    </location>
</feature>
<dbReference type="AlphaFoldDB" id="F0Y714"/>
<evidence type="ECO:0000256" key="2">
    <source>
        <dbReference type="ARBA" id="ARBA00022737"/>
    </source>
</evidence>
<dbReference type="InterPro" id="IPR051581">
    <property type="entry name" value="Ca-bind"/>
</dbReference>
<dbReference type="InterPro" id="IPR018247">
    <property type="entry name" value="EF_Hand_1_Ca_BS"/>
</dbReference>
<sequence>MTAHLIRQEKRKKEFGNALRQPCHVPKVPRYTVKQIKELVARRLGGKYKSACAAFRNIDMDKGGCLDKSELRHFIKTLNVELVEEDYEMLYRELDCDNSGSINYEEFLYWFEARAMLITKLVTNFKHNRTAFTRFNLARDHAMTKDELRYALTHYHIHLDDAEFDKFVSEFDEDGNGTIDFREFISVVGAEVSGTQDNGLSVTMQAADDRQKKRLKDLHKELERHDFEHSESESESEIDEEGHHRHYHVHHHKGDRRLPKGQQYHTPADETIERPESQRSTAYHKCPIDGNLALLDAKARHSLQRAIKLANQEAVLGNELQVRPHIAAARRRRQALTRSQHFQGTPQNTAWTVTNNDFSPKQEKLHRRHWRNPPARRIHRALSEPLIVTHR</sequence>
<proteinExistence type="predicted"/>
<evidence type="ECO:0000259" key="5">
    <source>
        <dbReference type="PROSITE" id="PS50222"/>
    </source>
</evidence>
<dbReference type="PROSITE" id="PS50222">
    <property type="entry name" value="EF_HAND_2"/>
    <property type="match status" value="3"/>
</dbReference>
<dbReference type="SUPFAM" id="SSF47473">
    <property type="entry name" value="EF-hand"/>
    <property type="match status" value="1"/>
</dbReference>
<dbReference type="CDD" id="cd00051">
    <property type="entry name" value="EFh"/>
    <property type="match status" value="1"/>
</dbReference>
<dbReference type="EMBL" id="GL833126">
    <property type="protein sequence ID" value="EGB09315.1"/>
    <property type="molecule type" value="Genomic_DNA"/>
</dbReference>
<feature type="domain" description="EF-hand" evidence="5">
    <location>
        <begin position="46"/>
        <end position="81"/>
    </location>
</feature>
<dbReference type="PROSITE" id="PS00018">
    <property type="entry name" value="EF_HAND_1"/>
    <property type="match status" value="3"/>
</dbReference>
<dbReference type="eggNOG" id="KOG0032">
    <property type="taxonomic scope" value="Eukaryota"/>
</dbReference>
<organism evidence="7">
    <name type="scientific">Aureococcus anophagefferens</name>
    <name type="common">Harmful bloom alga</name>
    <dbReference type="NCBI Taxonomy" id="44056"/>
    <lineage>
        <taxon>Eukaryota</taxon>
        <taxon>Sar</taxon>
        <taxon>Stramenopiles</taxon>
        <taxon>Ochrophyta</taxon>
        <taxon>Pelagophyceae</taxon>
        <taxon>Pelagomonadales</taxon>
        <taxon>Pelagomonadaceae</taxon>
        <taxon>Aureococcus</taxon>
    </lineage>
</organism>
<dbReference type="PANTHER" id="PTHR34524">
    <property type="entry name" value="CALCYPHOSIN"/>
    <property type="match status" value="1"/>
</dbReference>
<keyword evidence="1" id="KW-0479">Metal-binding</keyword>
<accession>F0Y714</accession>
<evidence type="ECO:0000313" key="7">
    <source>
        <dbReference type="Proteomes" id="UP000002729"/>
    </source>
</evidence>
<dbReference type="InterPro" id="IPR002048">
    <property type="entry name" value="EF_hand_dom"/>
</dbReference>
<dbReference type="KEGG" id="aaf:AURANDRAFT_53377"/>
<name>F0Y714_AURAN</name>
<feature type="compositionally biased region" description="Basic residues" evidence="4">
    <location>
        <begin position="244"/>
        <end position="255"/>
    </location>
</feature>
<keyword evidence="2" id="KW-0677">Repeat</keyword>
<dbReference type="RefSeq" id="XP_009036411.1">
    <property type="nucleotide sequence ID" value="XM_009038163.1"/>
</dbReference>
<dbReference type="GeneID" id="20222295"/>
<dbReference type="InterPro" id="IPR011992">
    <property type="entry name" value="EF-hand-dom_pair"/>
</dbReference>
<feature type="compositionally biased region" description="Basic and acidic residues" evidence="4">
    <location>
        <begin position="267"/>
        <end position="277"/>
    </location>
</feature>
<reference evidence="6 7" key="1">
    <citation type="journal article" date="2011" name="Proc. Natl. Acad. Sci. U.S.A.">
        <title>Niche of harmful alga Aureococcus anophagefferens revealed through ecogenomics.</title>
        <authorList>
            <person name="Gobler C.J."/>
            <person name="Berry D.L."/>
            <person name="Dyhrman S.T."/>
            <person name="Wilhelm S.W."/>
            <person name="Salamov A."/>
            <person name="Lobanov A.V."/>
            <person name="Zhang Y."/>
            <person name="Collier J.L."/>
            <person name="Wurch L.L."/>
            <person name="Kustka A.B."/>
            <person name="Dill B.D."/>
            <person name="Shah M."/>
            <person name="VerBerkmoes N.C."/>
            <person name="Kuo A."/>
            <person name="Terry A."/>
            <person name="Pangilinan J."/>
            <person name="Lindquist E.A."/>
            <person name="Lucas S."/>
            <person name="Paulsen I.T."/>
            <person name="Hattenrath-Lehmann T.K."/>
            <person name="Talmage S.C."/>
            <person name="Walker E.A."/>
            <person name="Koch F."/>
            <person name="Burson A.M."/>
            <person name="Marcoval M.A."/>
            <person name="Tang Y.Z."/>
            <person name="Lecleir G.R."/>
            <person name="Coyne K.J."/>
            <person name="Berg G.M."/>
            <person name="Bertrand E.M."/>
            <person name="Saito M.A."/>
            <person name="Gladyshev V.N."/>
            <person name="Grigoriev I.V."/>
        </authorList>
    </citation>
    <scope>NUCLEOTIDE SEQUENCE [LARGE SCALE GENOMIC DNA]</scope>
    <source>
        <strain evidence="7">CCMP 1984</strain>
    </source>
</reference>
<dbReference type="Proteomes" id="UP000002729">
    <property type="component" value="Unassembled WGS sequence"/>
</dbReference>
<gene>
    <name evidence="6" type="ORF">AURANDRAFT_53377</name>
</gene>
<dbReference type="Gene3D" id="1.10.238.10">
    <property type="entry name" value="EF-hand"/>
    <property type="match status" value="2"/>
</dbReference>
<dbReference type="InParanoid" id="F0Y714"/>
<feature type="region of interest" description="Disordered" evidence="4">
    <location>
        <begin position="222"/>
        <end position="280"/>
    </location>
</feature>
<evidence type="ECO:0000256" key="3">
    <source>
        <dbReference type="ARBA" id="ARBA00022837"/>
    </source>
</evidence>
<evidence type="ECO:0000256" key="4">
    <source>
        <dbReference type="SAM" id="MobiDB-lite"/>
    </source>
</evidence>
<protein>
    <recommendedName>
        <fullName evidence="5">EF-hand domain-containing protein</fullName>
    </recommendedName>
</protein>